<feature type="binding site" evidence="6">
    <location>
        <position position="442"/>
    </location>
    <ligand>
        <name>Zn(2+)</name>
        <dbReference type="ChEBI" id="CHEBI:29105"/>
    </ligand>
</feature>
<feature type="transmembrane region" description="Helical" evidence="8">
    <location>
        <begin position="371"/>
        <end position="393"/>
    </location>
</feature>
<evidence type="ECO:0000313" key="9">
    <source>
        <dbReference type="EnsemblMetazoa" id="XP_022650199"/>
    </source>
</evidence>
<dbReference type="GO" id="GO:0046872">
    <property type="term" value="F:metal ion binding"/>
    <property type="evidence" value="ECO:0007669"/>
    <property type="project" value="UniProtKB-KW"/>
</dbReference>
<accession>A0A7M7JDS7</accession>
<proteinExistence type="inferred from homology"/>
<keyword evidence="4 8" id="KW-1133">Transmembrane helix</keyword>
<dbReference type="AlphaFoldDB" id="A0A7M7JDS7"/>
<sequence>MNSESFKAARARLSPWDENLPTKFVEFEIRRKFKSIRRCMHVPRLCRIDELVPTTNFMSELGNIAEFMYSVGRCVISREEQRSDPMEITKAPESISSDDEGVSDLTSVSLLTAVTISSSGCAGEQTSLKVPENVAVVRLRRKRISTSSGDGFLADEEDNDDDEESSGFYSDASECTTASQPLSERVRTFRNRAGLYYHSQLPIWLRNNEYIVSAHRPPSYSYMACMKSILQLHSETGNIWSHGLGAIGFAIYALYFYLADVVPGMDFYDRLAFAVFFLASVGCMGMSAIYHTLACHSNRICTLTCKLDFTGITVLIFGSFYPWLYFTFYKHPYLRCLYGITGTASALATIKMSLSDKFAQAHYRGVRSAIYIAYAMICGVLPVVHFCVMYGLGTLANEFFILRFACMVSAYVIGAIFYSLRVPERHWPGRFDYAGQSHQIMHVCVVIGNLAHYWGCHGLAHHIMQEKKNIDGTVYALFETALSLIQSSIKQLSCVME</sequence>
<feature type="region of interest" description="Disordered" evidence="7">
    <location>
        <begin position="82"/>
        <end position="101"/>
    </location>
</feature>
<dbReference type="InParanoid" id="A0A7M7JDS7"/>
<keyword evidence="6" id="KW-0479">Metal-binding</keyword>
<dbReference type="Proteomes" id="UP000594260">
    <property type="component" value="Unplaced"/>
</dbReference>
<evidence type="ECO:0000256" key="2">
    <source>
        <dbReference type="ARBA" id="ARBA00007018"/>
    </source>
</evidence>
<evidence type="ECO:0000256" key="6">
    <source>
        <dbReference type="PIRSR" id="PIRSR604254-1"/>
    </source>
</evidence>
<comment type="similarity">
    <text evidence="2">Belongs to the ADIPOR family.</text>
</comment>
<dbReference type="PANTHER" id="PTHR20855:SF52">
    <property type="entry name" value="ADIPONECTIN RECEPTOR PROTEIN"/>
    <property type="match status" value="1"/>
</dbReference>
<dbReference type="EnsemblMetazoa" id="XM_022794458">
    <property type="protein sequence ID" value="XP_022650193"/>
    <property type="gene ID" value="LOC111245740"/>
</dbReference>
<evidence type="ECO:0000256" key="1">
    <source>
        <dbReference type="ARBA" id="ARBA00004141"/>
    </source>
</evidence>
<evidence type="ECO:0000256" key="8">
    <source>
        <dbReference type="SAM" id="Phobius"/>
    </source>
</evidence>
<comment type="subcellular location">
    <subcellularLocation>
        <location evidence="1">Membrane</location>
        <topology evidence="1">Multi-pass membrane protein</topology>
    </subcellularLocation>
</comment>
<dbReference type="InterPro" id="IPR004254">
    <property type="entry name" value="AdipoR/HlyIII-related"/>
</dbReference>
<feature type="transmembrane region" description="Helical" evidence="8">
    <location>
        <begin position="239"/>
        <end position="259"/>
    </location>
</feature>
<organism evidence="9 10">
    <name type="scientific">Varroa destructor</name>
    <name type="common">Honeybee mite</name>
    <dbReference type="NCBI Taxonomy" id="109461"/>
    <lineage>
        <taxon>Eukaryota</taxon>
        <taxon>Metazoa</taxon>
        <taxon>Ecdysozoa</taxon>
        <taxon>Arthropoda</taxon>
        <taxon>Chelicerata</taxon>
        <taxon>Arachnida</taxon>
        <taxon>Acari</taxon>
        <taxon>Parasitiformes</taxon>
        <taxon>Mesostigmata</taxon>
        <taxon>Gamasina</taxon>
        <taxon>Dermanyssoidea</taxon>
        <taxon>Varroidae</taxon>
        <taxon>Varroa</taxon>
    </lineage>
</organism>
<dbReference type="GO" id="GO:0016020">
    <property type="term" value="C:membrane"/>
    <property type="evidence" value="ECO:0007669"/>
    <property type="project" value="UniProtKB-SubCell"/>
</dbReference>
<dbReference type="GO" id="GO:0038023">
    <property type="term" value="F:signaling receptor activity"/>
    <property type="evidence" value="ECO:0007669"/>
    <property type="project" value="TreeGrafter"/>
</dbReference>
<feature type="binding site" evidence="6">
    <location>
        <position position="291"/>
    </location>
    <ligand>
        <name>Zn(2+)</name>
        <dbReference type="ChEBI" id="CHEBI:29105"/>
    </ligand>
</feature>
<dbReference type="OMA" id="GLAHHIM"/>
<evidence type="ECO:0000256" key="4">
    <source>
        <dbReference type="ARBA" id="ARBA00022989"/>
    </source>
</evidence>
<protein>
    <submittedName>
        <fullName evidence="9">Uncharacterized protein</fullName>
    </submittedName>
</protein>
<keyword evidence="10" id="KW-1185">Reference proteome</keyword>
<feature type="binding site" evidence="6">
    <location>
        <position position="438"/>
    </location>
    <ligand>
        <name>Zn(2+)</name>
        <dbReference type="ChEBI" id="CHEBI:29105"/>
    </ligand>
</feature>
<keyword evidence="3 8" id="KW-0812">Transmembrane</keyword>
<evidence type="ECO:0000256" key="3">
    <source>
        <dbReference type="ARBA" id="ARBA00022692"/>
    </source>
</evidence>
<keyword evidence="5 8" id="KW-0472">Membrane</keyword>
<feature type="transmembrane region" description="Helical" evidence="8">
    <location>
        <begin position="332"/>
        <end position="350"/>
    </location>
</feature>
<dbReference type="EnsemblMetazoa" id="XM_022794464">
    <property type="protein sequence ID" value="XP_022650199"/>
    <property type="gene ID" value="LOC111245740"/>
</dbReference>
<feature type="compositionally biased region" description="Acidic residues" evidence="7">
    <location>
        <begin position="153"/>
        <end position="165"/>
    </location>
</feature>
<feature type="transmembrane region" description="Helical" evidence="8">
    <location>
        <begin position="307"/>
        <end position="326"/>
    </location>
</feature>
<dbReference type="PANTHER" id="PTHR20855">
    <property type="entry name" value="ADIPOR/PROGESTIN RECEPTOR-RELATED"/>
    <property type="match status" value="1"/>
</dbReference>
<name>A0A7M7JDS7_VARDE</name>
<dbReference type="RefSeq" id="XP_022650199.1">
    <property type="nucleotide sequence ID" value="XM_022794464.1"/>
</dbReference>
<feature type="transmembrane region" description="Helical" evidence="8">
    <location>
        <begin position="271"/>
        <end position="295"/>
    </location>
</feature>
<feature type="region of interest" description="Disordered" evidence="7">
    <location>
        <begin position="148"/>
        <end position="176"/>
    </location>
</feature>
<keyword evidence="6" id="KW-0862">Zinc</keyword>
<reference evidence="9" key="1">
    <citation type="submission" date="2021-01" db="UniProtKB">
        <authorList>
            <consortium name="EnsemblMetazoa"/>
        </authorList>
    </citation>
    <scope>IDENTIFICATION</scope>
</reference>
<dbReference type="GeneID" id="111245740"/>
<dbReference type="RefSeq" id="XP_022650193.1">
    <property type="nucleotide sequence ID" value="XM_022794458.1"/>
</dbReference>
<evidence type="ECO:0000256" key="7">
    <source>
        <dbReference type="SAM" id="MobiDB-lite"/>
    </source>
</evidence>
<dbReference type="OrthoDB" id="535992at2759"/>
<evidence type="ECO:0000256" key="5">
    <source>
        <dbReference type="ARBA" id="ARBA00023136"/>
    </source>
</evidence>
<evidence type="ECO:0000313" key="10">
    <source>
        <dbReference type="Proteomes" id="UP000594260"/>
    </source>
</evidence>
<dbReference type="KEGG" id="vde:111245740"/>
<feature type="transmembrane region" description="Helical" evidence="8">
    <location>
        <begin position="399"/>
        <end position="420"/>
    </location>
</feature>
<dbReference type="Pfam" id="PF03006">
    <property type="entry name" value="HlyIII"/>
    <property type="match status" value="1"/>
</dbReference>